<dbReference type="InterPro" id="IPR000415">
    <property type="entry name" value="Nitroreductase-like"/>
</dbReference>
<accession>A0ABV8EC27</accession>
<protein>
    <submittedName>
        <fullName evidence="7">NADPH-dependent oxidoreductase</fullName>
    </submittedName>
</protein>
<dbReference type="RefSeq" id="WP_247262700.1">
    <property type="nucleotide sequence ID" value="NZ_JALJQZ010000066.1"/>
</dbReference>
<dbReference type="EMBL" id="JBHSBD010000073">
    <property type="protein sequence ID" value="MFC3969725.1"/>
    <property type="molecule type" value="Genomic_DNA"/>
</dbReference>
<evidence type="ECO:0000313" key="8">
    <source>
        <dbReference type="Proteomes" id="UP001595697"/>
    </source>
</evidence>
<keyword evidence="3 5" id="KW-0288">FMN</keyword>
<dbReference type="Gene3D" id="3.40.109.10">
    <property type="entry name" value="NADH Oxidase"/>
    <property type="match status" value="1"/>
</dbReference>
<evidence type="ECO:0000256" key="5">
    <source>
        <dbReference type="PIRNR" id="PIRNR005426"/>
    </source>
</evidence>
<keyword evidence="2 5" id="KW-0285">Flavoprotein</keyword>
<comment type="caution">
    <text evidence="7">The sequence shown here is derived from an EMBL/GenBank/DDBJ whole genome shotgun (WGS) entry which is preliminary data.</text>
</comment>
<dbReference type="SUPFAM" id="SSF55469">
    <property type="entry name" value="FMN-dependent nitroreductase-like"/>
    <property type="match status" value="1"/>
</dbReference>
<reference evidence="8" key="1">
    <citation type="journal article" date="2019" name="Int. J. Syst. Evol. Microbiol.">
        <title>The Global Catalogue of Microorganisms (GCM) 10K type strain sequencing project: providing services to taxonomists for standard genome sequencing and annotation.</title>
        <authorList>
            <consortium name="The Broad Institute Genomics Platform"/>
            <consortium name="The Broad Institute Genome Sequencing Center for Infectious Disease"/>
            <person name="Wu L."/>
            <person name="Ma J."/>
        </authorList>
    </citation>
    <scope>NUCLEOTIDE SEQUENCE [LARGE SCALE GENOMIC DNA]</scope>
    <source>
        <strain evidence="8">TBRC 5781</strain>
    </source>
</reference>
<sequence length="287" mass="31668">MQEGRWLGEHNDCGQRVGRLDSHNILIGNPPIPVLPEKWNNTLQVLLDHRSSRHYRRDALPAGTVELLVAAAQSAPTSSNLQAWSVIAVKDAERKARLASLTDGNEHIRAAPLFLVWLADLSRLRQIARQQGNDGEGLDFHESFLIGAIDAALAAQNAVVAIDSLGLGSCYIGGMRNRPEDVARELKLPPEAFAVFGLTVGYPDPSVKTDVKPRLPQSVVLFREQYGEVRSEELASYDDAMKAFQEKQNLPPKGRTSVIAKRIENEAALKGRSQLTAILRRLGFRLK</sequence>
<keyword evidence="4 5" id="KW-0560">Oxidoreductase</keyword>
<dbReference type="Proteomes" id="UP001595697">
    <property type="component" value="Unassembled WGS sequence"/>
</dbReference>
<dbReference type="PIRSF" id="PIRSF005426">
    <property type="entry name" value="Frp"/>
    <property type="match status" value="1"/>
</dbReference>
<keyword evidence="8" id="KW-1185">Reference proteome</keyword>
<evidence type="ECO:0000256" key="2">
    <source>
        <dbReference type="ARBA" id="ARBA00022630"/>
    </source>
</evidence>
<proteinExistence type="inferred from homology"/>
<dbReference type="PANTHER" id="PTHR43425">
    <property type="entry name" value="OXYGEN-INSENSITIVE NADPH NITROREDUCTASE"/>
    <property type="match status" value="1"/>
</dbReference>
<gene>
    <name evidence="7" type="ORF">ACFOVS_16575</name>
</gene>
<evidence type="ECO:0000256" key="1">
    <source>
        <dbReference type="ARBA" id="ARBA00008366"/>
    </source>
</evidence>
<dbReference type="PANTHER" id="PTHR43425:SF2">
    <property type="entry name" value="OXYGEN-INSENSITIVE NADPH NITROREDUCTASE"/>
    <property type="match status" value="1"/>
</dbReference>
<feature type="domain" description="Nitroreductase" evidence="6">
    <location>
        <begin position="48"/>
        <end position="100"/>
    </location>
</feature>
<keyword evidence="5" id="KW-0521">NADP</keyword>
<organism evidence="7 8">
    <name type="scientific">Rhizobium lemnae</name>
    <dbReference type="NCBI Taxonomy" id="1214924"/>
    <lineage>
        <taxon>Bacteria</taxon>
        <taxon>Pseudomonadati</taxon>
        <taxon>Pseudomonadota</taxon>
        <taxon>Alphaproteobacteria</taxon>
        <taxon>Hyphomicrobiales</taxon>
        <taxon>Rhizobiaceae</taxon>
        <taxon>Rhizobium/Agrobacterium group</taxon>
        <taxon>Rhizobium</taxon>
    </lineage>
</organism>
<evidence type="ECO:0000313" key="7">
    <source>
        <dbReference type="EMBL" id="MFC3969725.1"/>
    </source>
</evidence>
<evidence type="ECO:0000256" key="3">
    <source>
        <dbReference type="ARBA" id="ARBA00022643"/>
    </source>
</evidence>
<dbReference type="Pfam" id="PF00881">
    <property type="entry name" value="Nitroreductase"/>
    <property type="match status" value="2"/>
</dbReference>
<dbReference type="InterPro" id="IPR029479">
    <property type="entry name" value="Nitroreductase"/>
</dbReference>
<name>A0ABV8EC27_9HYPH</name>
<feature type="domain" description="Nitroreductase" evidence="6">
    <location>
        <begin position="106"/>
        <end position="202"/>
    </location>
</feature>
<evidence type="ECO:0000259" key="6">
    <source>
        <dbReference type="Pfam" id="PF00881"/>
    </source>
</evidence>
<dbReference type="InterPro" id="IPR016446">
    <property type="entry name" value="Flavin_OxRdtase_Frp"/>
</dbReference>
<dbReference type="CDD" id="cd02146">
    <property type="entry name" value="NfsA-like"/>
    <property type="match status" value="1"/>
</dbReference>
<evidence type="ECO:0000256" key="4">
    <source>
        <dbReference type="ARBA" id="ARBA00023002"/>
    </source>
</evidence>
<comment type="similarity">
    <text evidence="1 5">Belongs to the flavin oxidoreductase frp family.</text>
</comment>